<dbReference type="RefSeq" id="WP_014043023.1">
    <property type="nucleotide sequence ID" value="NC_015949.1"/>
</dbReference>
<reference evidence="1 2" key="1">
    <citation type="submission" date="2011-08" db="EMBL/GenBank/DDBJ databases">
        <title>Complete sequence of Caldicellulosiruptor lactoaceticus 6A.</title>
        <authorList>
            <consortium name="US DOE Joint Genome Institute"/>
            <person name="Lucas S."/>
            <person name="Han J."/>
            <person name="Lapidus A."/>
            <person name="Cheng J.-F."/>
            <person name="Goodwin L."/>
            <person name="Pitluck S."/>
            <person name="Peters L."/>
            <person name="Davenport K."/>
            <person name="Detter J.C."/>
            <person name="Han C."/>
            <person name="Tapia R."/>
            <person name="Land M."/>
            <person name="Hauser L."/>
            <person name="Kyrpides N."/>
            <person name="Ivanova N."/>
            <person name="Ovchinnikova G."/>
            <person name="Pagani I."/>
            <person name="Blumer-Schuette S.E."/>
            <person name="Kelly R.M."/>
            <person name="Woyke T."/>
        </authorList>
    </citation>
    <scope>NUCLEOTIDE SEQUENCE [LARGE SCALE GENOMIC DNA]</scope>
    <source>
        <strain evidence="1 2">6A</strain>
    </source>
</reference>
<dbReference type="KEGG" id="clc:Calla_1890"/>
<sequence>MKTLIKLDYLQKYLTENNYNAFQTHCLNLKNKIMCIINNFDLKSYKIILSDPYRQIIENSLLINSVDYLIADCSHNTDELFAIQINSFHSFLKLNLCKISLIDGRKIVLVEIPIYSLNYSKYSYKADFEYSVTAKFLNNYYILIKFVVCLLEKTLNYFIIADIKNSSYYFFPDELSNKLLDLSQVNLLNSKYLFIELRNESSDKKHDFFFKNKINLDIADIRFYTEKQIIYPFEQFLKDIPKGTIDIKKYTLAIAKEEYTFIAHYIKDNYFYCLKTYINENKTELIKTDLESMKSQIISTVAEKILPNSSFLNYKIIKADRTDDKDCFYIVKLLRSSHINTVIVIYLGEKTFEKTYTLNYGKEEMLIDFCEKDNYFLTGKISKNSSGLIDYRFYTISNSKLLLEISQCNNFLILKDFSDKNTIYVIPY</sequence>
<accession>G2PUJ5</accession>
<dbReference type="Proteomes" id="UP000009257">
    <property type="component" value="Chromosome"/>
</dbReference>
<evidence type="ECO:0000313" key="2">
    <source>
        <dbReference type="Proteomes" id="UP000009257"/>
    </source>
</evidence>
<protein>
    <submittedName>
        <fullName evidence="1">Uncharacterized protein</fullName>
    </submittedName>
</protein>
<organism evidence="1 2">
    <name type="scientific">Caldicellulosiruptor acetigenus 6A</name>
    <dbReference type="NCBI Taxonomy" id="632516"/>
    <lineage>
        <taxon>Bacteria</taxon>
        <taxon>Bacillati</taxon>
        <taxon>Bacillota</taxon>
        <taxon>Bacillota incertae sedis</taxon>
        <taxon>Caldicellulosiruptorales</taxon>
        <taxon>Caldicellulosiruptoraceae</taxon>
        <taxon>Caldicellulosiruptor</taxon>
    </lineage>
</organism>
<gene>
    <name evidence="1" type="ORF">Calla_1890</name>
</gene>
<dbReference type="AlphaFoldDB" id="G2PUJ5"/>
<dbReference type="EMBL" id="CP003001">
    <property type="protein sequence ID" value="AEM74468.1"/>
    <property type="molecule type" value="Genomic_DNA"/>
</dbReference>
<dbReference type="HOGENOM" id="CLU_640455_0_0_9"/>
<name>G2PUJ5_9FIRM</name>
<evidence type="ECO:0000313" key="1">
    <source>
        <dbReference type="EMBL" id="AEM74468.1"/>
    </source>
</evidence>
<proteinExistence type="predicted"/>